<proteinExistence type="predicted"/>
<comment type="caution">
    <text evidence="1">The sequence shown here is derived from an EMBL/GenBank/DDBJ whole genome shotgun (WGS) entry which is preliminary data.</text>
</comment>
<gene>
    <name evidence="1" type="ORF">P5673_021857</name>
</gene>
<sequence>MFKSIADGRGTKLKCEEFPELAHYIEFAFGEGDRIIRGGGGLEADPHLLDTTLFKAADNATAMRHAKELINRVKPDFKSSETRF</sequence>
<accession>A0AAD9Q7K2</accession>
<organism evidence="1 2">
    <name type="scientific">Acropora cervicornis</name>
    <name type="common">Staghorn coral</name>
    <dbReference type="NCBI Taxonomy" id="6130"/>
    <lineage>
        <taxon>Eukaryota</taxon>
        <taxon>Metazoa</taxon>
        <taxon>Cnidaria</taxon>
        <taxon>Anthozoa</taxon>
        <taxon>Hexacorallia</taxon>
        <taxon>Scleractinia</taxon>
        <taxon>Astrocoeniina</taxon>
        <taxon>Acroporidae</taxon>
        <taxon>Acropora</taxon>
    </lineage>
</organism>
<name>A0AAD9Q7K2_ACRCE</name>
<reference evidence="1" key="1">
    <citation type="journal article" date="2023" name="G3 (Bethesda)">
        <title>Whole genome assembly and annotation of the endangered Caribbean coral Acropora cervicornis.</title>
        <authorList>
            <person name="Selwyn J.D."/>
            <person name="Vollmer S.V."/>
        </authorList>
    </citation>
    <scope>NUCLEOTIDE SEQUENCE</scope>
    <source>
        <strain evidence="1">K2</strain>
    </source>
</reference>
<evidence type="ECO:0000313" key="2">
    <source>
        <dbReference type="Proteomes" id="UP001249851"/>
    </source>
</evidence>
<evidence type="ECO:0000313" key="1">
    <source>
        <dbReference type="EMBL" id="KAK2556237.1"/>
    </source>
</evidence>
<dbReference type="AlphaFoldDB" id="A0AAD9Q7K2"/>
<dbReference type="EMBL" id="JARQWQ010000057">
    <property type="protein sequence ID" value="KAK2556237.1"/>
    <property type="molecule type" value="Genomic_DNA"/>
</dbReference>
<reference evidence="1" key="2">
    <citation type="journal article" date="2023" name="Science">
        <title>Genomic signatures of disease resistance in endangered staghorn corals.</title>
        <authorList>
            <person name="Vollmer S.V."/>
            <person name="Selwyn J.D."/>
            <person name="Despard B.A."/>
            <person name="Roesel C.L."/>
        </authorList>
    </citation>
    <scope>NUCLEOTIDE SEQUENCE</scope>
    <source>
        <strain evidence="1">K2</strain>
    </source>
</reference>
<protein>
    <submittedName>
        <fullName evidence="1">Uncharacterized protein</fullName>
    </submittedName>
</protein>
<dbReference type="Proteomes" id="UP001249851">
    <property type="component" value="Unassembled WGS sequence"/>
</dbReference>
<keyword evidence="2" id="KW-1185">Reference proteome</keyword>